<gene>
    <name evidence="5" type="ORF">EYF70_20190</name>
    <name evidence="4" type="ORF">GCM10007387_44860</name>
</gene>
<dbReference type="PANTHER" id="PTHR30590:SF2">
    <property type="entry name" value="INNER MEMBRANE PROTEIN"/>
    <property type="match status" value="1"/>
</dbReference>
<feature type="transmembrane region" description="Helical" evidence="1">
    <location>
        <begin position="93"/>
        <end position="112"/>
    </location>
</feature>
<organism evidence="4 7">
    <name type="scientific">Pseudoduganella albidiflava</name>
    <dbReference type="NCBI Taxonomy" id="321983"/>
    <lineage>
        <taxon>Bacteria</taxon>
        <taxon>Pseudomonadati</taxon>
        <taxon>Pseudomonadota</taxon>
        <taxon>Betaproteobacteria</taxon>
        <taxon>Burkholderiales</taxon>
        <taxon>Oxalobacteraceae</taxon>
        <taxon>Telluria group</taxon>
        <taxon>Pseudoduganella</taxon>
    </lineage>
</organism>
<dbReference type="RefSeq" id="WP_131147015.1">
    <property type="nucleotide sequence ID" value="NZ_BMWV01000011.1"/>
</dbReference>
<keyword evidence="1" id="KW-0472">Membrane</keyword>
<protein>
    <submittedName>
        <fullName evidence="5">DUF418 domain-containing protein</fullName>
    </submittedName>
    <submittedName>
        <fullName evidence="4">Transporter</fullName>
    </submittedName>
</protein>
<keyword evidence="6" id="KW-1185">Reference proteome</keyword>
<reference evidence="4" key="3">
    <citation type="submission" date="2022-12" db="EMBL/GenBank/DDBJ databases">
        <authorList>
            <person name="Sun Q."/>
            <person name="Kim S."/>
        </authorList>
    </citation>
    <scope>NUCLEOTIDE SEQUENCE</scope>
    <source>
        <strain evidence="4">KCTC 12343</strain>
    </source>
</reference>
<feature type="transmembrane region" description="Helical" evidence="1">
    <location>
        <begin position="342"/>
        <end position="367"/>
    </location>
</feature>
<feature type="domain" description="DUF418" evidence="2">
    <location>
        <begin position="224"/>
        <end position="385"/>
    </location>
</feature>
<accession>A0A411X1P2</accession>
<keyword evidence="1" id="KW-1133">Transmembrane helix</keyword>
<feature type="transmembrane region" description="Helical" evidence="1">
    <location>
        <begin position="212"/>
        <end position="232"/>
    </location>
</feature>
<dbReference type="Pfam" id="PF04235">
    <property type="entry name" value="DUF418"/>
    <property type="match status" value="1"/>
</dbReference>
<dbReference type="InterPro" id="IPR052529">
    <property type="entry name" value="Bact_Transport_Assoc"/>
</dbReference>
<dbReference type="Pfam" id="PF07786">
    <property type="entry name" value="HGSNAT_cat"/>
    <property type="match status" value="1"/>
</dbReference>
<dbReference type="AlphaFoldDB" id="A0A411X1P2"/>
<feature type="transmembrane region" description="Helical" evidence="1">
    <location>
        <begin position="54"/>
        <end position="73"/>
    </location>
</feature>
<dbReference type="EMBL" id="BMWV01000011">
    <property type="protein sequence ID" value="GGY57327.1"/>
    <property type="molecule type" value="Genomic_DNA"/>
</dbReference>
<dbReference type="EMBL" id="CP036401">
    <property type="protein sequence ID" value="QBI02906.1"/>
    <property type="molecule type" value="Genomic_DNA"/>
</dbReference>
<name>A0A411X1P2_9BURK</name>
<evidence type="ECO:0000259" key="3">
    <source>
        <dbReference type="Pfam" id="PF07786"/>
    </source>
</evidence>
<dbReference type="Proteomes" id="UP000628442">
    <property type="component" value="Unassembled WGS sequence"/>
</dbReference>
<evidence type="ECO:0000313" key="6">
    <source>
        <dbReference type="Proteomes" id="UP000292307"/>
    </source>
</evidence>
<keyword evidence="1" id="KW-0812">Transmembrane</keyword>
<feature type="transmembrane region" description="Helical" evidence="1">
    <location>
        <begin position="239"/>
        <end position="257"/>
    </location>
</feature>
<dbReference type="InterPro" id="IPR007349">
    <property type="entry name" value="DUF418"/>
</dbReference>
<evidence type="ECO:0000313" key="4">
    <source>
        <dbReference type="EMBL" id="GGY57327.1"/>
    </source>
</evidence>
<feature type="domain" description="Heparan-alpha-glucosaminide N-acetyltransferase catalytic" evidence="3">
    <location>
        <begin position="7"/>
        <end position="154"/>
    </location>
</feature>
<reference evidence="5 6" key="2">
    <citation type="submission" date="2019-02" db="EMBL/GenBank/DDBJ databases">
        <title>Draft Genome Sequences of Six Type Strains of the Genus Massilia.</title>
        <authorList>
            <person name="Miess H."/>
            <person name="Frediansyhah A."/>
            <person name="Gross H."/>
        </authorList>
    </citation>
    <scope>NUCLEOTIDE SEQUENCE [LARGE SCALE GENOMIC DNA]</scope>
    <source>
        <strain evidence="5 6">DSM 17472</strain>
    </source>
</reference>
<evidence type="ECO:0000259" key="2">
    <source>
        <dbReference type="Pfam" id="PF04235"/>
    </source>
</evidence>
<dbReference type="Proteomes" id="UP000292307">
    <property type="component" value="Chromosome"/>
</dbReference>
<evidence type="ECO:0000313" key="7">
    <source>
        <dbReference type="Proteomes" id="UP000628442"/>
    </source>
</evidence>
<proteinExistence type="predicted"/>
<dbReference type="InterPro" id="IPR012429">
    <property type="entry name" value="HGSNAT_cat"/>
</dbReference>
<feature type="transmembrane region" description="Helical" evidence="1">
    <location>
        <begin position="277"/>
        <end position="298"/>
    </location>
</feature>
<evidence type="ECO:0000313" key="5">
    <source>
        <dbReference type="EMBL" id="QBI02906.1"/>
    </source>
</evidence>
<dbReference type="PANTHER" id="PTHR30590">
    <property type="entry name" value="INNER MEMBRANE PROTEIN"/>
    <property type="match status" value="1"/>
</dbReference>
<dbReference type="OrthoDB" id="9807744at2"/>
<evidence type="ECO:0000256" key="1">
    <source>
        <dbReference type="SAM" id="Phobius"/>
    </source>
</evidence>
<feature type="transmembrane region" description="Helical" evidence="1">
    <location>
        <begin position="318"/>
        <end position="336"/>
    </location>
</feature>
<reference evidence="4" key="1">
    <citation type="journal article" date="2014" name="Int. J. Syst. Evol. Microbiol.">
        <title>Complete genome sequence of Corynebacterium casei LMG S-19264T (=DSM 44701T), isolated from a smear-ripened cheese.</title>
        <authorList>
            <consortium name="US DOE Joint Genome Institute (JGI-PGF)"/>
            <person name="Walter F."/>
            <person name="Albersmeier A."/>
            <person name="Kalinowski J."/>
            <person name="Ruckert C."/>
        </authorList>
    </citation>
    <scope>NUCLEOTIDE SEQUENCE</scope>
    <source>
        <strain evidence="4">KCTC 12343</strain>
    </source>
</reference>
<sequence>MPPTSSRLDLVDALRGFAIVSIMLLHNLEHFDLYHKPAGQPDWLVALDQNVWDGMFFLFAGKAYLIFALLFGVTFHLQFSRRAAAGEDFRPRFAWRMVLLLGFGMLNSLFYQGDILSFYAVMSFTLLPVARLGSRTVLAIAAVLLLQPYLWAQVLQALPQPNAKLPDPASWAWFARTNEYMTGGSMLQAYLGNVTIGKTAAVLWSWENGRFFQMPALFMLGMLAGRAGVFALSDANRALWRRLLVVAVVCFAVLYAATKGLDAAVTGQALQRPLMAIVKSWSNFALMGVIVAAFSLLYQRGTLVRALNAFAPLGRMSLTSYVSQSMVGTALYYGFGFGLYKITGATACLLIGAVLAVLQGLFSAWWLKRHKQGPLEALWHRLTWLGAPATALGRPAS</sequence>